<sequence>MNLEAEEQRLVADVAAVLRRTDGVVDAIDDVFRDRLASGLTRDWIEGVVARVAVSLEEAGRTADAELVAEALDDLVGWGPPGSAIRHDPDDRVGD</sequence>
<organism evidence="1 2">
    <name type="scientific">Amycolatopsis carbonis</name>
    <dbReference type="NCBI Taxonomy" id="715471"/>
    <lineage>
        <taxon>Bacteria</taxon>
        <taxon>Bacillati</taxon>
        <taxon>Actinomycetota</taxon>
        <taxon>Actinomycetes</taxon>
        <taxon>Pseudonocardiales</taxon>
        <taxon>Pseudonocardiaceae</taxon>
        <taxon>Amycolatopsis</taxon>
    </lineage>
</organism>
<proteinExistence type="predicted"/>
<dbReference type="RefSeq" id="WP_285971094.1">
    <property type="nucleotide sequence ID" value="NZ_CP127294.1"/>
</dbReference>
<gene>
    <name evidence="1" type="ORF">QRX50_06730</name>
</gene>
<dbReference type="AlphaFoldDB" id="A0A9Y2IHI9"/>
<accession>A0A9Y2IHI9</accession>
<evidence type="ECO:0000313" key="2">
    <source>
        <dbReference type="Proteomes" id="UP001236014"/>
    </source>
</evidence>
<dbReference type="KEGG" id="acab:QRX50_06730"/>
<reference evidence="1 2" key="1">
    <citation type="submission" date="2023-06" db="EMBL/GenBank/DDBJ databases">
        <authorList>
            <person name="Oyuntsetseg B."/>
            <person name="Kim S.B."/>
        </authorList>
    </citation>
    <scope>NUCLEOTIDE SEQUENCE [LARGE SCALE GENOMIC DNA]</scope>
    <source>
        <strain evidence="1 2">2-15</strain>
    </source>
</reference>
<protein>
    <submittedName>
        <fullName evidence="1">Uncharacterized protein</fullName>
    </submittedName>
</protein>
<keyword evidence="2" id="KW-1185">Reference proteome</keyword>
<evidence type="ECO:0000313" key="1">
    <source>
        <dbReference type="EMBL" id="WIX80465.1"/>
    </source>
</evidence>
<dbReference type="EMBL" id="CP127294">
    <property type="protein sequence ID" value="WIX80465.1"/>
    <property type="molecule type" value="Genomic_DNA"/>
</dbReference>
<name>A0A9Y2IHI9_9PSEU</name>
<dbReference type="Proteomes" id="UP001236014">
    <property type="component" value="Chromosome"/>
</dbReference>